<reference evidence="2 3" key="1">
    <citation type="submission" date="2024-03" db="EMBL/GenBank/DDBJ databases">
        <title>Human intestinal bacterial collection.</title>
        <authorList>
            <person name="Pauvert C."/>
            <person name="Hitch T.C.A."/>
            <person name="Clavel T."/>
        </authorList>
    </citation>
    <scope>NUCLEOTIDE SEQUENCE [LARGE SCALE GENOMIC DNA]</scope>
    <source>
        <strain evidence="2 3">CLA-AP-H18</strain>
    </source>
</reference>
<dbReference type="Pfam" id="PF12811">
    <property type="entry name" value="BaxI_1"/>
    <property type="match status" value="1"/>
</dbReference>
<dbReference type="Proteomes" id="UP001478133">
    <property type="component" value="Unassembled WGS sequence"/>
</dbReference>
<keyword evidence="1" id="KW-0812">Transmembrane</keyword>
<feature type="transmembrane region" description="Helical" evidence="1">
    <location>
        <begin position="22"/>
        <end position="41"/>
    </location>
</feature>
<name>A0ABV1HW16_9FIRM</name>
<dbReference type="InterPro" id="IPR010539">
    <property type="entry name" value="BaxI_1-like"/>
</dbReference>
<gene>
    <name evidence="2" type="ORF">ABFO16_07135</name>
</gene>
<dbReference type="PANTHER" id="PTHR41282">
    <property type="entry name" value="CONSERVED TRANSMEMBRANE PROTEIN-RELATED"/>
    <property type="match status" value="1"/>
</dbReference>
<dbReference type="EMBL" id="JBBMFI010000026">
    <property type="protein sequence ID" value="MEQ2566012.1"/>
    <property type="molecule type" value="Genomic_DNA"/>
</dbReference>
<keyword evidence="1" id="KW-1133">Transmembrane helix</keyword>
<comment type="caution">
    <text evidence="2">The sequence shown here is derived from an EMBL/GenBank/DDBJ whole genome shotgun (WGS) entry which is preliminary data.</text>
</comment>
<dbReference type="PANTHER" id="PTHR41282:SF1">
    <property type="entry name" value="CONSERVED TRANSMEMBRANE PROTEIN-RELATED"/>
    <property type="match status" value="1"/>
</dbReference>
<protein>
    <submittedName>
        <fullName evidence="2">Bax inhibitor-1/YccA family protein</fullName>
    </submittedName>
</protein>
<evidence type="ECO:0000313" key="3">
    <source>
        <dbReference type="Proteomes" id="UP001478133"/>
    </source>
</evidence>
<evidence type="ECO:0000313" key="2">
    <source>
        <dbReference type="EMBL" id="MEQ2566012.1"/>
    </source>
</evidence>
<keyword evidence="3" id="KW-1185">Reference proteome</keyword>
<accession>A0ABV1HW16</accession>
<sequence length="90" mass="10146">MHFIPGLNIVAIGIDGILANPVVSIISSIVFIIIAAIFLVADFNGIEECVERKMDKSYEWMAAFDLVYTIVHLYFKILNLLVQIFVRNSD</sequence>
<feature type="transmembrane region" description="Helical" evidence="1">
    <location>
        <begin position="62"/>
        <end position="86"/>
    </location>
</feature>
<keyword evidence="1" id="KW-0472">Membrane</keyword>
<proteinExistence type="predicted"/>
<organism evidence="2 3">
    <name type="scientific">Ruminococcoides intestinihominis</name>
    <dbReference type="NCBI Taxonomy" id="3133161"/>
    <lineage>
        <taxon>Bacteria</taxon>
        <taxon>Bacillati</taxon>
        <taxon>Bacillota</taxon>
        <taxon>Clostridia</taxon>
        <taxon>Eubacteriales</taxon>
        <taxon>Oscillospiraceae</taxon>
        <taxon>Ruminococcoides</taxon>
    </lineage>
</organism>
<evidence type="ECO:0000256" key="1">
    <source>
        <dbReference type="SAM" id="Phobius"/>
    </source>
</evidence>
<dbReference type="RefSeq" id="WP_329979103.1">
    <property type="nucleotide sequence ID" value="NZ_JBBMEY010000028.1"/>
</dbReference>